<proteinExistence type="predicted"/>
<gene>
    <name evidence="1" type="ORF">I3517_03075</name>
</gene>
<dbReference type="InterPro" id="IPR000845">
    <property type="entry name" value="Nucleoside_phosphorylase_d"/>
</dbReference>
<sequence length="184" mass="19054">MSANNVLVVSATKSEAAYVPQGYELLITGIGKVSAATAVASALARYERENLPLVVNIGTAGALHAHHGGLYVPGVVINHDISSTAIRALGHEVADRLVLAGGDDSVLATGDAFIADTATRDALAQRADLVDMEGFAIAFAAQAAGATCRLVKHVSDHADDSALDWPAMIDASARELGRWLLDNV</sequence>
<dbReference type="GO" id="GO:0008930">
    <property type="term" value="F:methylthioadenosine nucleosidase activity"/>
    <property type="evidence" value="ECO:0007669"/>
    <property type="project" value="TreeGrafter"/>
</dbReference>
<dbReference type="InterPro" id="IPR035994">
    <property type="entry name" value="Nucleoside_phosphorylase_sf"/>
</dbReference>
<keyword evidence="2" id="KW-1185">Reference proteome</keyword>
<dbReference type="RefSeq" id="WP_020969282.1">
    <property type="nucleotide sequence ID" value="NZ_JABBPH010000001.1"/>
</dbReference>
<protein>
    <submittedName>
        <fullName evidence="1">Nucleosidase</fullName>
    </submittedName>
</protein>
<reference evidence="1 2" key="1">
    <citation type="submission" date="2020-12" db="EMBL/GenBank/DDBJ databases">
        <title>Draft genome sequence of furan degrading bacterial strain FUR100.</title>
        <authorList>
            <person name="Woiski C."/>
        </authorList>
    </citation>
    <scope>NUCLEOTIDE SEQUENCE [LARGE SCALE GENOMIC DNA]</scope>
    <source>
        <strain evidence="1 2">FUR100</strain>
    </source>
</reference>
<name>A0A1F2PRK4_RHOER</name>
<comment type="caution">
    <text evidence="1">The sequence shown here is derived from an EMBL/GenBank/DDBJ whole genome shotgun (WGS) entry which is preliminary data.</text>
</comment>
<dbReference type="Gene3D" id="3.40.50.1580">
    <property type="entry name" value="Nucleoside phosphorylase domain"/>
    <property type="match status" value="1"/>
</dbReference>
<dbReference type="NCBIfam" id="NF004168">
    <property type="entry name" value="PRK05634.1"/>
    <property type="match status" value="1"/>
</dbReference>
<dbReference type="Pfam" id="PF01048">
    <property type="entry name" value="PNP_UDP_1"/>
    <property type="match status" value="2"/>
</dbReference>
<organism evidence="1 2">
    <name type="scientific">Rhodococcus erythropolis</name>
    <name type="common">Arthrobacter picolinophilus</name>
    <dbReference type="NCBI Taxonomy" id="1833"/>
    <lineage>
        <taxon>Bacteria</taxon>
        <taxon>Bacillati</taxon>
        <taxon>Actinomycetota</taxon>
        <taxon>Actinomycetes</taxon>
        <taxon>Mycobacteriales</taxon>
        <taxon>Nocardiaceae</taxon>
        <taxon>Rhodococcus</taxon>
        <taxon>Rhodococcus erythropolis group</taxon>
    </lineage>
</organism>
<dbReference type="GO" id="GO:0019284">
    <property type="term" value="P:L-methionine salvage from S-adenosylmethionine"/>
    <property type="evidence" value="ECO:0007669"/>
    <property type="project" value="TreeGrafter"/>
</dbReference>
<dbReference type="GO" id="GO:0005829">
    <property type="term" value="C:cytosol"/>
    <property type="evidence" value="ECO:0007669"/>
    <property type="project" value="TreeGrafter"/>
</dbReference>
<evidence type="ECO:0000313" key="1">
    <source>
        <dbReference type="EMBL" id="MBH5141597.1"/>
    </source>
</evidence>
<evidence type="ECO:0000313" key="2">
    <source>
        <dbReference type="Proteomes" id="UP000627573"/>
    </source>
</evidence>
<dbReference type="GO" id="GO:0009116">
    <property type="term" value="P:nucleoside metabolic process"/>
    <property type="evidence" value="ECO:0007669"/>
    <property type="project" value="InterPro"/>
</dbReference>
<dbReference type="PANTHER" id="PTHR46832:SF1">
    <property type="entry name" value="5'-METHYLTHIOADENOSINE_S-ADENOSYLHOMOCYSTEINE NUCLEOSIDASE"/>
    <property type="match status" value="1"/>
</dbReference>
<dbReference type="EMBL" id="JAECSB010000017">
    <property type="protein sequence ID" value="MBH5141597.1"/>
    <property type="molecule type" value="Genomic_DNA"/>
</dbReference>
<dbReference type="SUPFAM" id="SSF53167">
    <property type="entry name" value="Purine and uridine phosphorylases"/>
    <property type="match status" value="1"/>
</dbReference>
<accession>A0A1F2PRK4</accession>
<dbReference type="GO" id="GO:0008782">
    <property type="term" value="F:adenosylhomocysteine nucleosidase activity"/>
    <property type="evidence" value="ECO:0007669"/>
    <property type="project" value="TreeGrafter"/>
</dbReference>
<dbReference type="AlphaFoldDB" id="A0A1F2PRK4"/>
<dbReference type="Proteomes" id="UP000627573">
    <property type="component" value="Unassembled WGS sequence"/>
</dbReference>
<dbReference type="PANTHER" id="PTHR46832">
    <property type="entry name" value="5'-METHYLTHIOADENOSINE/S-ADENOSYLHOMOCYSTEINE NUCLEOSIDASE"/>
    <property type="match status" value="1"/>
</dbReference>